<feature type="transmembrane region" description="Helical" evidence="1">
    <location>
        <begin position="143"/>
        <end position="163"/>
    </location>
</feature>
<sequence length="370" mass="42077">MDRKNNKILNSIQVLRGVAALSVVLYHYGFHLVPAGGDQSNRLFSWGGIGVDLFFVISGFIMIIVTHHKEPGFITSTKFIINRLSRILPTYYVILFLTFLMGGAMSTFHYEEKTLNLISALTFTPYIHETAPMYIPIAGMFNIRWSLSFELYFYIVFSLCLLCKNKLAPLFVWLLAPVVLCPIITGVFTLYTSGYNFNNVYLEFITNPIILEFGFGVLTGLVYLRIKKNEYTFHALIPLFTIVLIIFGISTKYLTMYSLLTGVAFSILVLILSLSERLFIGSWSNKLVYLGNISFSLYLIHNPLANFILKTVDKYTVNAMHNGFGVFILLLAAILAAHFSHKYLELRLSNLTKNKLESLFFRKSVLPKPL</sequence>
<dbReference type="EMBL" id="DAAOWP010000028">
    <property type="protein sequence ID" value="HAD5230475.1"/>
    <property type="molecule type" value="Genomic_DNA"/>
</dbReference>
<dbReference type="InterPro" id="IPR050879">
    <property type="entry name" value="Acyltransferase_3"/>
</dbReference>
<reference evidence="7" key="2">
    <citation type="submission" date="2019-01" db="EMBL/GenBank/DDBJ databases">
        <authorList>
            <consortium name="NCBI Pathogen Detection Project"/>
        </authorList>
    </citation>
    <scope>NUCLEOTIDE SEQUENCE</scope>
    <source>
        <strain evidence="7">CT18</strain>
    </source>
</reference>
<dbReference type="EMBL" id="DAAPGT010000021">
    <property type="protein sequence ID" value="HAD5879546.1"/>
    <property type="molecule type" value="Genomic_DNA"/>
</dbReference>
<evidence type="ECO:0000256" key="1">
    <source>
        <dbReference type="SAM" id="Phobius"/>
    </source>
</evidence>
<dbReference type="PANTHER" id="PTHR23028">
    <property type="entry name" value="ACETYLTRANSFERASE"/>
    <property type="match status" value="1"/>
</dbReference>
<feature type="transmembrane region" description="Helical" evidence="1">
    <location>
        <begin position="43"/>
        <end position="66"/>
    </location>
</feature>
<gene>
    <name evidence="6" type="ORF">G1S90_22280</name>
    <name evidence="3" type="ORF">G1T66_21695</name>
    <name evidence="5" type="ORF">G1T92_21810</name>
    <name evidence="4" type="ORF">G1U65_21785</name>
    <name evidence="7" type="ORF">G1V41_18185</name>
    <name evidence="8" type="ORF">G1V70_18500</name>
</gene>
<feature type="transmembrane region" description="Helical" evidence="1">
    <location>
        <begin position="170"/>
        <end position="192"/>
    </location>
</feature>
<feature type="transmembrane region" description="Helical" evidence="1">
    <location>
        <begin position="231"/>
        <end position="250"/>
    </location>
</feature>
<dbReference type="EMBL" id="DAAOZL010000037">
    <property type="protein sequence ID" value="HAD4525035.1"/>
    <property type="molecule type" value="Genomic_DNA"/>
</dbReference>
<keyword evidence="1" id="KW-0472">Membrane</keyword>
<dbReference type="EMBL" id="DAAOUW010000032">
    <property type="protein sequence ID" value="HAD5351929.1"/>
    <property type="molecule type" value="Genomic_DNA"/>
</dbReference>
<comment type="caution">
    <text evidence="7">The sequence shown here is derived from an EMBL/GenBank/DDBJ whole genome shotgun (WGS) entry which is preliminary data.</text>
</comment>
<feature type="transmembrane region" description="Helical" evidence="1">
    <location>
        <begin position="12"/>
        <end position="31"/>
    </location>
</feature>
<proteinExistence type="predicted"/>
<keyword evidence="1" id="KW-1133">Transmembrane helix</keyword>
<evidence type="ECO:0000313" key="7">
    <source>
        <dbReference type="EMBL" id="HAD5656054.1"/>
    </source>
</evidence>
<dbReference type="EMBL" id="DAAPFB010000021">
    <property type="protein sequence ID" value="HAD5656054.1"/>
    <property type="molecule type" value="Genomic_DNA"/>
</dbReference>
<keyword evidence="7" id="KW-0012">Acyltransferase</keyword>
<organism evidence="7">
    <name type="scientific">Salmonella enterica subsp. enterica serovar Typhi str. CT18</name>
    <dbReference type="NCBI Taxonomy" id="220341"/>
    <lineage>
        <taxon>Bacteria</taxon>
        <taxon>Pseudomonadati</taxon>
        <taxon>Pseudomonadota</taxon>
        <taxon>Gammaproteobacteria</taxon>
        <taxon>Enterobacterales</taxon>
        <taxon>Enterobacteriaceae</taxon>
        <taxon>Salmonella</taxon>
    </lineage>
</organism>
<feature type="transmembrane region" description="Helical" evidence="1">
    <location>
        <begin position="87"/>
        <end position="108"/>
    </location>
</feature>
<evidence type="ECO:0000313" key="4">
    <source>
        <dbReference type="EMBL" id="HAD4878163.1"/>
    </source>
</evidence>
<dbReference type="GO" id="GO:0000271">
    <property type="term" value="P:polysaccharide biosynthetic process"/>
    <property type="evidence" value="ECO:0007669"/>
    <property type="project" value="TreeGrafter"/>
</dbReference>
<evidence type="ECO:0000259" key="2">
    <source>
        <dbReference type="Pfam" id="PF01757"/>
    </source>
</evidence>
<name>A0A716VSS9_SALTI</name>
<accession>A0A716VSS9</accession>
<dbReference type="Pfam" id="PF01757">
    <property type="entry name" value="Acyl_transf_3"/>
    <property type="match status" value="1"/>
</dbReference>
<feature type="transmembrane region" description="Helical" evidence="1">
    <location>
        <begin position="321"/>
        <end position="339"/>
    </location>
</feature>
<feature type="transmembrane region" description="Helical" evidence="1">
    <location>
        <begin position="287"/>
        <end position="309"/>
    </location>
</feature>
<keyword evidence="1" id="KW-0812">Transmembrane</keyword>
<dbReference type="PANTHER" id="PTHR23028:SF53">
    <property type="entry name" value="ACYL_TRANSF_3 DOMAIN-CONTAINING PROTEIN"/>
    <property type="match status" value="1"/>
</dbReference>
<feature type="transmembrane region" description="Helical" evidence="1">
    <location>
        <begin position="204"/>
        <end position="224"/>
    </location>
</feature>
<feature type="domain" description="Acyltransferase 3" evidence="2">
    <location>
        <begin position="10"/>
        <end position="335"/>
    </location>
</feature>
<reference evidence="7" key="1">
    <citation type="journal article" date="2018" name="Genome Biol.">
        <title>SKESA: strategic k-mer extension for scrupulous assemblies.</title>
        <authorList>
            <person name="Souvorov A."/>
            <person name="Agarwala R."/>
            <person name="Lipman D.J."/>
        </authorList>
    </citation>
    <scope>NUCLEOTIDE SEQUENCE</scope>
    <source>
        <strain evidence="7">CT18</strain>
    </source>
</reference>
<dbReference type="GO" id="GO:0016747">
    <property type="term" value="F:acyltransferase activity, transferring groups other than amino-acyl groups"/>
    <property type="evidence" value="ECO:0007669"/>
    <property type="project" value="InterPro"/>
</dbReference>
<feature type="transmembrane region" description="Helical" evidence="1">
    <location>
        <begin position="256"/>
        <end position="275"/>
    </location>
</feature>
<dbReference type="AlphaFoldDB" id="A0A716VSS9"/>
<dbReference type="InterPro" id="IPR002656">
    <property type="entry name" value="Acyl_transf_3_dom"/>
</dbReference>
<evidence type="ECO:0000313" key="5">
    <source>
        <dbReference type="EMBL" id="HAD5230475.1"/>
    </source>
</evidence>
<dbReference type="EMBL" id="DAAPCU010000030">
    <property type="protein sequence ID" value="HAD4878163.1"/>
    <property type="molecule type" value="Genomic_DNA"/>
</dbReference>
<evidence type="ECO:0000313" key="6">
    <source>
        <dbReference type="EMBL" id="HAD5351929.1"/>
    </source>
</evidence>
<evidence type="ECO:0000313" key="8">
    <source>
        <dbReference type="EMBL" id="HAD5879546.1"/>
    </source>
</evidence>
<keyword evidence="7" id="KW-0808">Transferase</keyword>
<protein>
    <submittedName>
        <fullName evidence="7">Acyltransferase</fullName>
    </submittedName>
</protein>
<dbReference type="GO" id="GO:0016020">
    <property type="term" value="C:membrane"/>
    <property type="evidence" value="ECO:0007669"/>
    <property type="project" value="TreeGrafter"/>
</dbReference>
<evidence type="ECO:0000313" key="3">
    <source>
        <dbReference type="EMBL" id="HAD4525035.1"/>
    </source>
</evidence>